<dbReference type="EMBL" id="FOLW01000002">
    <property type="protein sequence ID" value="SFC33829.1"/>
    <property type="molecule type" value="Genomic_DNA"/>
</dbReference>
<dbReference type="GO" id="GO:0043709">
    <property type="term" value="P:cell adhesion involved in single-species biofilm formation"/>
    <property type="evidence" value="ECO:0007669"/>
    <property type="project" value="TreeGrafter"/>
</dbReference>
<protein>
    <recommendedName>
        <fullName evidence="3">diguanylate cyclase</fullName>
        <ecNumber evidence="3">2.7.7.65</ecNumber>
    </recommendedName>
</protein>
<comment type="cofactor">
    <cofactor evidence="1">
        <name>Mg(2+)</name>
        <dbReference type="ChEBI" id="CHEBI:18420"/>
    </cofactor>
</comment>
<dbReference type="Gene3D" id="3.30.70.270">
    <property type="match status" value="1"/>
</dbReference>
<evidence type="ECO:0000256" key="5">
    <source>
        <dbReference type="SAM" id="Phobius"/>
    </source>
</evidence>
<feature type="transmembrane region" description="Helical" evidence="5">
    <location>
        <begin position="296"/>
        <end position="319"/>
    </location>
</feature>
<evidence type="ECO:0000313" key="7">
    <source>
        <dbReference type="EMBL" id="SFC33829.1"/>
    </source>
</evidence>
<proteinExistence type="predicted"/>
<evidence type="ECO:0000256" key="2">
    <source>
        <dbReference type="ARBA" id="ARBA00004665"/>
    </source>
</evidence>
<dbReference type="AlphaFoldDB" id="A0AAJ5BGA1"/>
<feature type="domain" description="GGDEF" evidence="6">
    <location>
        <begin position="417"/>
        <end position="550"/>
    </location>
</feature>
<comment type="caution">
    <text evidence="7">The sequence shown here is derived from an EMBL/GenBank/DDBJ whole genome shotgun (WGS) entry which is preliminary data.</text>
</comment>
<comment type="pathway">
    <text evidence="2">Purine metabolism; 3',5'-cyclic di-GMP biosynthesis.</text>
</comment>
<keyword evidence="5" id="KW-0472">Membrane</keyword>
<sequence length="555" mass="64271">MMKIRSFFALIILFIILSLSILSISTIQDNWSRLQLNIAEQNRIEYLQLLLVASEKIYDEHQISHISKLYNNPDPINYNPANIALKNLIAFSEKQSKSSHFLQDKYTALEIKRLSNIIRKNDSISSSYSFNRLSTIIEHKMIRIPNSSIEFMISVQGIRLTNRLYSSFTELIDQLIDICKSNNTDTDSKIKAIKLLGGIDEIKDRLITIQKFYLNNSNEIEKINDLVNEIFNNNSEKANKTIYKELVSMKYNDINIQQINVFYLQNKQHISLLSQLLLKQATDIANNQINTSKIKIYTMVCFLIIFFLFSILPIIMMIFKLSDAFSLIQKAILQLSNNDLNINLKENQRRFSFELDAIISSLIKLKNIQIEKHLLENKNQQLIHQLKLKSTTDYLTSISNRRAFLETIKHSSPEYFNHSSLAIIDIDNFKQINDKFGHASGDEVLIKFSQLLSLFFRKNDLFCRYGGEEFAILLHDCDHILAKKILEKLCTKVRYLSVALPSGEKIYFTISIGIAEMNNKFDIDQTIIHADKALYHSKATGKDRVTVYTHDMAVY</sequence>
<name>A0AAJ5BGA1_9GAMM</name>
<evidence type="ECO:0000256" key="4">
    <source>
        <dbReference type="ARBA" id="ARBA00034247"/>
    </source>
</evidence>
<dbReference type="InterPro" id="IPR029787">
    <property type="entry name" value="Nucleotide_cyclase"/>
</dbReference>
<dbReference type="PANTHER" id="PTHR45138:SF9">
    <property type="entry name" value="DIGUANYLATE CYCLASE DGCM-RELATED"/>
    <property type="match status" value="1"/>
</dbReference>
<dbReference type="FunFam" id="3.30.70.270:FF:000001">
    <property type="entry name" value="Diguanylate cyclase domain protein"/>
    <property type="match status" value="1"/>
</dbReference>
<comment type="catalytic activity">
    <reaction evidence="4">
        <text>2 GTP = 3',3'-c-di-GMP + 2 diphosphate</text>
        <dbReference type="Rhea" id="RHEA:24898"/>
        <dbReference type="ChEBI" id="CHEBI:33019"/>
        <dbReference type="ChEBI" id="CHEBI:37565"/>
        <dbReference type="ChEBI" id="CHEBI:58805"/>
        <dbReference type="EC" id="2.7.7.65"/>
    </reaction>
</comment>
<evidence type="ECO:0000256" key="1">
    <source>
        <dbReference type="ARBA" id="ARBA00001946"/>
    </source>
</evidence>
<evidence type="ECO:0000259" key="6">
    <source>
        <dbReference type="PROSITE" id="PS50887"/>
    </source>
</evidence>
<accession>A0AAJ5BGA1</accession>
<dbReference type="PROSITE" id="PS50887">
    <property type="entry name" value="GGDEF"/>
    <property type="match status" value="1"/>
</dbReference>
<dbReference type="SMART" id="SM00267">
    <property type="entry name" value="GGDEF"/>
    <property type="match status" value="1"/>
</dbReference>
<gene>
    <name evidence="7" type="ORF">SAMN02745723_102116</name>
</gene>
<evidence type="ECO:0000313" key="8">
    <source>
        <dbReference type="Proteomes" id="UP000226420"/>
    </source>
</evidence>
<dbReference type="CDD" id="cd01949">
    <property type="entry name" value="GGDEF"/>
    <property type="match status" value="1"/>
</dbReference>
<dbReference type="SUPFAM" id="SSF55073">
    <property type="entry name" value="Nucleotide cyclase"/>
    <property type="match status" value="1"/>
</dbReference>
<organism evidence="7 8">
    <name type="scientific">Pragia fontium DSM 5563 = ATCC 49100</name>
    <dbReference type="NCBI Taxonomy" id="1122977"/>
    <lineage>
        <taxon>Bacteria</taxon>
        <taxon>Pseudomonadati</taxon>
        <taxon>Pseudomonadota</taxon>
        <taxon>Gammaproteobacteria</taxon>
        <taxon>Enterobacterales</taxon>
        <taxon>Budviciaceae</taxon>
        <taxon>Pragia</taxon>
    </lineage>
</organism>
<evidence type="ECO:0000256" key="3">
    <source>
        <dbReference type="ARBA" id="ARBA00012528"/>
    </source>
</evidence>
<keyword evidence="5" id="KW-0812">Transmembrane</keyword>
<keyword evidence="5" id="KW-1133">Transmembrane helix</keyword>
<dbReference type="PANTHER" id="PTHR45138">
    <property type="entry name" value="REGULATORY COMPONENTS OF SENSORY TRANSDUCTION SYSTEM"/>
    <property type="match status" value="1"/>
</dbReference>
<dbReference type="RefSeq" id="WP_074820764.1">
    <property type="nucleotide sequence ID" value="NZ_FOLW01000002.1"/>
</dbReference>
<dbReference type="InterPro" id="IPR000160">
    <property type="entry name" value="GGDEF_dom"/>
</dbReference>
<dbReference type="GO" id="GO:0052621">
    <property type="term" value="F:diguanylate cyclase activity"/>
    <property type="evidence" value="ECO:0007669"/>
    <property type="project" value="UniProtKB-EC"/>
</dbReference>
<dbReference type="NCBIfam" id="TIGR00254">
    <property type="entry name" value="GGDEF"/>
    <property type="match status" value="1"/>
</dbReference>
<dbReference type="GO" id="GO:0005886">
    <property type="term" value="C:plasma membrane"/>
    <property type="evidence" value="ECO:0007669"/>
    <property type="project" value="TreeGrafter"/>
</dbReference>
<dbReference type="Pfam" id="PF00990">
    <property type="entry name" value="GGDEF"/>
    <property type="match status" value="1"/>
</dbReference>
<dbReference type="Proteomes" id="UP000226420">
    <property type="component" value="Unassembled WGS sequence"/>
</dbReference>
<dbReference type="GO" id="GO:1902201">
    <property type="term" value="P:negative regulation of bacterial-type flagellum-dependent cell motility"/>
    <property type="evidence" value="ECO:0007669"/>
    <property type="project" value="TreeGrafter"/>
</dbReference>
<dbReference type="InterPro" id="IPR050469">
    <property type="entry name" value="Diguanylate_Cyclase"/>
</dbReference>
<dbReference type="InterPro" id="IPR043128">
    <property type="entry name" value="Rev_trsase/Diguanyl_cyclase"/>
</dbReference>
<reference evidence="7 8" key="1">
    <citation type="submission" date="2016-10" db="EMBL/GenBank/DDBJ databases">
        <authorList>
            <person name="Varghese N."/>
            <person name="Submissions S."/>
        </authorList>
    </citation>
    <scope>NUCLEOTIDE SEQUENCE [LARGE SCALE GENOMIC DNA]</scope>
    <source>
        <strain evidence="7 8">DSM 5563</strain>
    </source>
</reference>
<dbReference type="EC" id="2.7.7.65" evidence="3"/>